<name>A0A8X6SF15_TRICX</name>
<keyword evidence="2" id="KW-1185">Reference proteome</keyword>
<dbReference type="AlphaFoldDB" id="A0A8X6SF15"/>
<evidence type="ECO:0000313" key="2">
    <source>
        <dbReference type="Proteomes" id="UP000887159"/>
    </source>
</evidence>
<comment type="caution">
    <text evidence="1">The sequence shown here is derived from an EMBL/GenBank/DDBJ whole genome shotgun (WGS) entry which is preliminary data.</text>
</comment>
<protein>
    <submittedName>
        <fullName evidence="1">Uncharacterized protein</fullName>
    </submittedName>
</protein>
<proteinExistence type="predicted"/>
<organism evidence="1 2">
    <name type="scientific">Trichonephila clavipes</name>
    <name type="common">Golden silk orbweaver</name>
    <name type="synonym">Nephila clavipes</name>
    <dbReference type="NCBI Taxonomy" id="2585209"/>
    <lineage>
        <taxon>Eukaryota</taxon>
        <taxon>Metazoa</taxon>
        <taxon>Ecdysozoa</taxon>
        <taxon>Arthropoda</taxon>
        <taxon>Chelicerata</taxon>
        <taxon>Arachnida</taxon>
        <taxon>Araneae</taxon>
        <taxon>Araneomorphae</taxon>
        <taxon>Entelegynae</taxon>
        <taxon>Araneoidea</taxon>
        <taxon>Nephilidae</taxon>
        <taxon>Trichonephila</taxon>
    </lineage>
</organism>
<dbReference type="EMBL" id="BMAU01021271">
    <property type="protein sequence ID" value="GFY07251.1"/>
    <property type="molecule type" value="Genomic_DNA"/>
</dbReference>
<dbReference type="Proteomes" id="UP000887159">
    <property type="component" value="Unassembled WGS sequence"/>
</dbReference>
<evidence type="ECO:0000313" key="1">
    <source>
        <dbReference type="EMBL" id="GFY07251.1"/>
    </source>
</evidence>
<gene>
    <name evidence="1" type="ORF">TNCV_1586061</name>
</gene>
<sequence length="162" mass="19104">MPAGWRDWFVIGLLHLRLRVRPKSVLFHYAENRRRPCRMIWVWMLSAKLNPSTSSHRQGLRCLSPGRKVGVKITCGDWYPPIWCRTKKRFLILGNVLDDLGRTMFSSINRITAEIRERFQQLENLAPKIRRPEVILSMDELNLDQAPQDFKNHLSAYVYKLS</sequence>
<reference evidence="1" key="1">
    <citation type="submission" date="2020-08" db="EMBL/GenBank/DDBJ databases">
        <title>Multicomponent nature underlies the extraordinary mechanical properties of spider dragline silk.</title>
        <authorList>
            <person name="Kono N."/>
            <person name="Nakamura H."/>
            <person name="Mori M."/>
            <person name="Yoshida Y."/>
            <person name="Ohtoshi R."/>
            <person name="Malay A.D."/>
            <person name="Moran D.A.P."/>
            <person name="Tomita M."/>
            <person name="Numata K."/>
            <person name="Arakawa K."/>
        </authorList>
    </citation>
    <scope>NUCLEOTIDE SEQUENCE</scope>
</reference>
<accession>A0A8X6SF15</accession>